<organism evidence="2 3">
    <name type="scientific">Mycetocola tolaasinivorans</name>
    <dbReference type="NCBI Taxonomy" id="76635"/>
    <lineage>
        <taxon>Bacteria</taxon>
        <taxon>Bacillati</taxon>
        <taxon>Actinomycetota</taxon>
        <taxon>Actinomycetes</taxon>
        <taxon>Micrococcales</taxon>
        <taxon>Microbacteriaceae</taxon>
        <taxon>Mycetocola</taxon>
    </lineage>
</organism>
<dbReference type="Proteomes" id="UP000272503">
    <property type="component" value="Unassembled WGS sequence"/>
</dbReference>
<dbReference type="AlphaFoldDB" id="A0A3L6ZYJ5"/>
<keyword evidence="3" id="KW-1185">Reference proteome</keyword>
<reference evidence="2 3" key="1">
    <citation type="submission" date="2018-10" db="EMBL/GenBank/DDBJ databases">
        <authorList>
            <person name="Li J."/>
        </authorList>
    </citation>
    <scope>NUCLEOTIDE SEQUENCE [LARGE SCALE GENOMIC DNA]</scope>
    <source>
        <strain evidence="2 3">IF 016277</strain>
    </source>
</reference>
<evidence type="ECO:0008006" key="4">
    <source>
        <dbReference type="Google" id="ProtNLM"/>
    </source>
</evidence>
<dbReference type="EMBL" id="RCUX01000016">
    <property type="protein sequence ID" value="RLP72785.1"/>
    <property type="molecule type" value="Genomic_DNA"/>
</dbReference>
<accession>A0A3L6ZYJ5</accession>
<evidence type="ECO:0000313" key="3">
    <source>
        <dbReference type="Proteomes" id="UP000272503"/>
    </source>
</evidence>
<evidence type="ECO:0000313" key="2">
    <source>
        <dbReference type="EMBL" id="RLP72785.1"/>
    </source>
</evidence>
<sequence length="643" mass="69060">MERPGDRALAGSVDAVHQASGWPARGDALGRITLRMRAAIDALPAEADDALSTVRLRASLSVPGSMLHNIAVLDEAWKNALRSYASAMNGIQYYAAIHRSTQDAIISGERDAQRALSREVSDATRWTLENTIREAPARLSAATSSLTRLDDERRGQDSRTSAQLESLIWQYMATGTALPPPPRVSTGVTVTAIIDGVSRTVSATDIAGLLDPGIIAEVWASLDPESRQRLLGDNPLLLGNLEGIALRDRNTANRITAGEYRNQLERELTYLTSASPAHPGQYDGEIERRETEIRTLDAILGDRNERYAGERVGDESFGIFRIFAEDGTRVSQNGLRLVSFNPLLDAIITYQGALDPITGDIAPWVQNVGTFIPGSNSRLGGFEGNADRSRNMYNISGPASGYFTYQGSALPDIDNSDVGFLEAAKRSYAEDGAPRMLSFLNGVRLPPGAALVPIAHSYGAVVLARAESLGLRADRIVYVAPAGLGHDTSLRDGLDAFPHTGDKPHFLLQARNDRVVGFTQGGVSGFGLGHGFNNPLAVPGITRLETGFIDKRDPALGSVERGGDESHSDVLGPYSTSLENIANVVSGKPVSVYQPDDFLAPNLLTQPGPYSPPSVAPDTGVKKPPKFISPLDLEPLSRKPRSR</sequence>
<comment type="caution">
    <text evidence="2">The sequence shown here is derived from an EMBL/GenBank/DDBJ whole genome shotgun (WGS) entry which is preliminary data.</text>
</comment>
<dbReference type="OrthoDB" id="3259161at2"/>
<evidence type="ECO:0000256" key="1">
    <source>
        <dbReference type="SAM" id="MobiDB-lite"/>
    </source>
</evidence>
<protein>
    <recommendedName>
        <fullName evidence="4">Alpha/beta hydrolase</fullName>
    </recommendedName>
</protein>
<gene>
    <name evidence="2" type="ORF">D9V32_15185</name>
</gene>
<proteinExistence type="predicted"/>
<feature type="region of interest" description="Disordered" evidence="1">
    <location>
        <begin position="603"/>
        <end position="643"/>
    </location>
</feature>
<dbReference type="RefSeq" id="WP_121649762.1">
    <property type="nucleotide sequence ID" value="NZ_RCUX01000016.1"/>
</dbReference>
<name>A0A3L6ZYJ5_9MICO</name>